<dbReference type="OrthoDB" id="5902970at2759"/>
<dbReference type="eggNOG" id="ENOG502TIPK">
    <property type="taxonomic scope" value="Eukaryota"/>
</dbReference>
<dbReference type="OMA" id="NDAYCAN"/>
<dbReference type="Pfam" id="PF08277">
    <property type="entry name" value="PAN_3"/>
    <property type="match status" value="1"/>
</dbReference>
<sequence>MLLILLLIHLPSFSTFESSFKMIRVFGRPVELSGTVEFNLSIDECTDNCYDDDNCSLSYYIHSKCYQYNYGTMNIQVLDKSTEDKIITNGCPRTNPLAGTGIVANDKWIDEAGGHENIISSDGNIWSVEYNKFVCTNGTRMFLRNSTFVCIGVRFFVDKTCAAHDYAVNFCVSEGFESITGPFQPSELEFLLEDRTRAAKEYGDVGNYQSYVWIDGKNGKYQDPALQASYNSDVMCAYADHSNCAYFGDKSCPSVDSYGCTNWKNYDFCFRGTACWMKPSKLN</sequence>
<dbReference type="GeneID" id="184280"/>
<dbReference type="PhylomeDB" id="O45342"/>
<dbReference type="CTD" id="184280"/>
<proteinExistence type="predicted"/>
<dbReference type="SMART" id="SM00605">
    <property type="entry name" value="CW"/>
    <property type="match status" value="1"/>
</dbReference>
<dbReference type="FunCoup" id="O45342">
    <property type="interactions" value="105"/>
</dbReference>
<evidence type="ECO:0000259" key="2">
    <source>
        <dbReference type="SMART" id="SM00605"/>
    </source>
</evidence>
<dbReference type="KEGG" id="cel:CELE_F10A3.11"/>
<keyword evidence="1" id="KW-0732">Signal</keyword>
<feature type="signal peptide" evidence="1">
    <location>
        <begin position="1"/>
        <end position="16"/>
    </location>
</feature>
<gene>
    <name evidence="3" type="ORF">CELE_F10A3.11</name>
    <name evidence="3 5" type="ORF">F10A3.11</name>
</gene>
<dbReference type="UCSC" id="F10A3.11">
    <property type="organism name" value="c. elegans"/>
</dbReference>
<organism evidence="3 4">
    <name type="scientific">Caenorhabditis elegans</name>
    <dbReference type="NCBI Taxonomy" id="6239"/>
    <lineage>
        <taxon>Eukaryota</taxon>
        <taxon>Metazoa</taxon>
        <taxon>Ecdysozoa</taxon>
        <taxon>Nematoda</taxon>
        <taxon>Chromadorea</taxon>
        <taxon>Rhabditida</taxon>
        <taxon>Rhabditina</taxon>
        <taxon>Rhabditomorpha</taxon>
        <taxon>Rhabditoidea</taxon>
        <taxon>Rhabditidae</taxon>
        <taxon>Peloderinae</taxon>
        <taxon>Caenorhabditis</taxon>
    </lineage>
</organism>
<dbReference type="PaxDb" id="6239-F10A3.11"/>
<dbReference type="HOGENOM" id="CLU_045736_5_1_1"/>
<dbReference type="InterPro" id="IPR006583">
    <property type="entry name" value="PAN-3_domain"/>
</dbReference>
<dbReference type="WormBase" id="F10A3.11">
    <property type="protein sequence ID" value="CE45070"/>
    <property type="gene ID" value="WBGene00008636"/>
</dbReference>
<dbReference type="Proteomes" id="UP000001940">
    <property type="component" value="Chromosome V"/>
</dbReference>
<dbReference type="AGR" id="WB:WBGene00008636"/>
<dbReference type="PANTHER" id="PTHR47629">
    <property type="entry name" value="C-TYPE LECTIN-RELATED"/>
    <property type="match status" value="1"/>
</dbReference>
<protein>
    <submittedName>
        <fullName evidence="3">PAN-3 domain-containing protein</fullName>
    </submittedName>
</protein>
<evidence type="ECO:0000313" key="3">
    <source>
        <dbReference type="EMBL" id="CAB07347.2"/>
    </source>
</evidence>
<dbReference type="EMBL" id="BX284605">
    <property type="protein sequence ID" value="CAB07347.2"/>
    <property type="molecule type" value="Genomic_DNA"/>
</dbReference>
<feature type="domain" description="PAN-3" evidence="2">
    <location>
        <begin position="3"/>
        <end position="135"/>
    </location>
</feature>
<keyword evidence="4" id="KW-1185">Reference proteome</keyword>
<dbReference type="AlphaFoldDB" id="O45342"/>
<feature type="chain" id="PRO_5004159166" evidence="1">
    <location>
        <begin position="17"/>
        <end position="283"/>
    </location>
</feature>
<evidence type="ECO:0000313" key="5">
    <source>
        <dbReference type="WormBase" id="F10A3.11"/>
    </source>
</evidence>
<dbReference type="RefSeq" id="NP_507072.2">
    <property type="nucleotide sequence ID" value="NM_074671.2"/>
</dbReference>
<dbReference type="Bgee" id="WBGene00008636">
    <property type="expression patterns" value="Expressed in embryo"/>
</dbReference>
<evidence type="ECO:0000313" key="4">
    <source>
        <dbReference type="Proteomes" id="UP000001940"/>
    </source>
</evidence>
<accession>O45342</accession>
<name>O45342_CAEEL</name>
<evidence type="ECO:0000256" key="1">
    <source>
        <dbReference type="SAM" id="SignalP"/>
    </source>
</evidence>
<dbReference type="InParanoid" id="O45342"/>
<reference evidence="3 4" key="1">
    <citation type="journal article" date="1998" name="Science">
        <title>Genome sequence of the nematode C. elegans: a platform for investigating biology.</title>
        <authorList>
            <consortium name="The C. elegans sequencing consortium"/>
            <person name="Sulson J.E."/>
            <person name="Waterston R."/>
        </authorList>
    </citation>
    <scope>NUCLEOTIDE SEQUENCE [LARGE SCALE GENOMIC DNA]</scope>
    <source>
        <strain evidence="3 4">Bristol N2</strain>
    </source>
</reference>
<dbReference type="PANTHER" id="PTHR47629:SF6">
    <property type="entry name" value="CW DOMAIN-CONTAINING PROTEIN-RELATED"/>
    <property type="match status" value="1"/>
</dbReference>